<dbReference type="InterPro" id="IPR012341">
    <property type="entry name" value="6hp_glycosidase-like_sf"/>
</dbReference>
<keyword evidence="4" id="KW-1185">Reference proteome</keyword>
<gene>
    <name evidence="3" type="ORF">SAMN05216361_0588</name>
</gene>
<evidence type="ECO:0000313" key="3">
    <source>
        <dbReference type="EMBL" id="SHF83958.1"/>
    </source>
</evidence>
<name>A0A1M5EXN6_9ALTE</name>
<dbReference type="SUPFAM" id="SSF48208">
    <property type="entry name" value="Six-hairpin glycosidases"/>
    <property type="match status" value="1"/>
</dbReference>
<dbReference type="InterPro" id="IPR010905">
    <property type="entry name" value="Glyco_hydro_88"/>
</dbReference>
<accession>A0A1M5EXN6</accession>
<keyword evidence="2" id="KW-0732">Signal</keyword>
<reference evidence="4" key="1">
    <citation type="submission" date="2016-11" db="EMBL/GenBank/DDBJ databases">
        <authorList>
            <person name="Varghese N."/>
            <person name="Submissions S."/>
        </authorList>
    </citation>
    <scope>NUCLEOTIDE SEQUENCE [LARGE SCALE GENOMIC DNA]</scope>
    <source>
        <strain evidence="4">CGMCC 1.8995</strain>
    </source>
</reference>
<dbReference type="GO" id="GO:0016787">
    <property type="term" value="F:hydrolase activity"/>
    <property type="evidence" value="ECO:0007669"/>
    <property type="project" value="UniProtKB-KW"/>
</dbReference>
<dbReference type="Pfam" id="PF07470">
    <property type="entry name" value="Glyco_hydro_88"/>
    <property type="match status" value="1"/>
</dbReference>
<organism evidence="3 4">
    <name type="scientific">Marisediminitalea aggregata</name>
    <dbReference type="NCBI Taxonomy" id="634436"/>
    <lineage>
        <taxon>Bacteria</taxon>
        <taxon>Pseudomonadati</taxon>
        <taxon>Pseudomonadota</taxon>
        <taxon>Gammaproteobacteria</taxon>
        <taxon>Alteromonadales</taxon>
        <taxon>Alteromonadaceae</taxon>
        <taxon>Marisediminitalea</taxon>
    </lineage>
</organism>
<dbReference type="Gene3D" id="1.50.10.10">
    <property type="match status" value="1"/>
</dbReference>
<evidence type="ECO:0000256" key="1">
    <source>
        <dbReference type="ARBA" id="ARBA00022801"/>
    </source>
</evidence>
<dbReference type="RefSeq" id="WP_073317515.1">
    <property type="nucleotide sequence ID" value="NZ_FQWD01000001.1"/>
</dbReference>
<dbReference type="InterPro" id="IPR052043">
    <property type="entry name" value="PolySaccharide_Degr_Enz"/>
</dbReference>
<protein>
    <submittedName>
        <fullName evidence="3">Rhamnogalacturonyl hydrolase YesR</fullName>
    </submittedName>
</protein>
<dbReference type="EMBL" id="FQWD01000001">
    <property type="protein sequence ID" value="SHF83958.1"/>
    <property type="molecule type" value="Genomic_DNA"/>
</dbReference>
<dbReference type="Proteomes" id="UP000184520">
    <property type="component" value="Unassembled WGS sequence"/>
</dbReference>
<dbReference type="InterPro" id="IPR008928">
    <property type="entry name" value="6-hairpin_glycosidase_sf"/>
</dbReference>
<proteinExistence type="predicted"/>
<sequence length="372" mass="42541">MPKLLRPLLFTLGISALFTQAALHDRSTLQTTLTSMADWQITHFRDDYGRKHEWDNPINGWPYAAMYIGMERWADIAPDKRYYDFLLSVADENKWDLAKAEYHADDQAIGQLYLALYDKFQSPHMLEKTLKRTTHILENPSQQPMRLNNYKYTERWTWCDALFMAPPLWAKLANITGNKQYRDYMFAEYVATTNHLYDTEEHLFYRDEHFIGVKEHGRKIFWSRGNGWVFAGLALILEEMPDGPQKAYFETLFTEMAAALVKLQSTDGFWPMSLKAGDVYTTPETSGTGFFTFGLAWGINNGYLDSNSYLPAVEKGWANMTSHITEAGMLGYVQPIGAAPGEAWPDKTEVYGVGAFLAAGSEIYKLVNNTSK</sequence>
<evidence type="ECO:0000313" key="4">
    <source>
        <dbReference type="Proteomes" id="UP000184520"/>
    </source>
</evidence>
<dbReference type="STRING" id="634436.SAMN05216361_0588"/>
<keyword evidence="1 3" id="KW-0378">Hydrolase</keyword>
<dbReference type="GO" id="GO:0005975">
    <property type="term" value="P:carbohydrate metabolic process"/>
    <property type="evidence" value="ECO:0007669"/>
    <property type="project" value="InterPro"/>
</dbReference>
<feature type="chain" id="PRO_5012318979" evidence="2">
    <location>
        <begin position="22"/>
        <end position="372"/>
    </location>
</feature>
<feature type="signal peptide" evidence="2">
    <location>
        <begin position="1"/>
        <end position="21"/>
    </location>
</feature>
<dbReference type="PANTHER" id="PTHR33886:SF8">
    <property type="entry name" value="UNSATURATED RHAMNOGALACTURONAN HYDROLASE (EUROFUNG)"/>
    <property type="match status" value="1"/>
</dbReference>
<dbReference type="OrthoDB" id="258246at2"/>
<evidence type="ECO:0000256" key="2">
    <source>
        <dbReference type="SAM" id="SignalP"/>
    </source>
</evidence>
<dbReference type="AlphaFoldDB" id="A0A1M5EXN6"/>
<dbReference type="PANTHER" id="PTHR33886">
    <property type="entry name" value="UNSATURATED RHAMNOGALACTURONAN HYDROLASE (EUROFUNG)"/>
    <property type="match status" value="1"/>
</dbReference>